<proteinExistence type="inferred from homology"/>
<evidence type="ECO:0000256" key="6">
    <source>
        <dbReference type="ARBA" id="ARBA00023242"/>
    </source>
</evidence>
<feature type="domain" description="BHLH" evidence="8">
    <location>
        <begin position="180"/>
        <end position="229"/>
    </location>
</feature>
<dbReference type="SMART" id="SM00353">
    <property type="entry name" value="HLH"/>
    <property type="match status" value="1"/>
</dbReference>
<comment type="similarity">
    <text evidence="2">Belongs to the bHLH protein family.</text>
</comment>
<evidence type="ECO:0000256" key="7">
    <source>
        <dbReference type="SAM" id="MobiDB-lite"/>
    </source>
</evidence>
<dbReference type="AlphaFoldDB" id="A0A1E5UPT3"/>
<dbReference type="Gene3D" id="4.10.280.10">
    <property type="entry name" value="Helix-loop-helix DNA-binding domain"/>
    <property type="match status" value="1"/>
</dbReference>
<dbReference type="CDD" id="cd11454">
    <property type="entry name" value="bHLH_AtIND_like"/>
    <property type="match status" value="1"/>
</dbReference>
<dbReference type="EMBL" id="LWDX02068767">
    <property type="protein sequence ID" value="OEL14880.1"/>
    <property type="molecule type" value="Genomic_DNA"/>
</dbReference>
<dbReference type="GO" id="GO:0048766">
    <property type="term" value="P:root hair initiation"/>
    <property type="evidence" value="ECO:0007669"/>
    <property type="project" value="UniProtKB-ARBA"/>
</dbReference>
<evidence type="ECO:0000256" key="1">
    <source>
        <dbReference type="ARBA" id="ARBA00004123"/>
    </source>
</evidence>
<dbReference type="GO" id="GO:0003700">
    <property type="term" value="F:DNA-binding transcription factor activity"/>
    <property type="evidence" value="ECO:0007669"/>
    <property type="project" value="InterPro"/>
</dbReference>
<dbReference type="PANTHER" id="PTHR45914">
    <property type="entry name" value="TRANSCRIPTION FACTOR HEC3-RELATED"/>
    <property type="match status" value="1"/>
</dbReference>
<feature type="region of interest" description="Disordered" evidence="7">
    <location>
        <begin position="137"/>
        <end position="188"/>
    </location>
</feature>
<protein>
    <submittedName>
        <fullName evidence="9">Transcription factor bHLH83</fullName>
    </submittedName>
</protein>
<evidence type="ECO:0000256" key="4">
    <source>
        <dbReference type="ARBA" id="ARBA00023125"/>
    </source>
</evidence>
<evidence type="ECO:0000313" key="10">
    <source>
        <dbReference type="Proteomes" id="UP000095767"/>
    </source>
</evidence>
<dbReference type="InterPro" id="IPR011598">
    <property type="entry name" value="bHLH_dom"/>
</dbReference>
<accession>A0A1E5UPT3</accession>
<evidence type="ECO:0000313" key="9">
    <source>
        <dbReference type="EMBL" id="OEL14880.1"/>
    </source>
</evidence>
<dbReference type="InterPro" id="IPR036638">
    <property type="entry name" value="HLH_DNA-bd_sf"/>
</dbReference>
<dbReference type="OrthoDB" id="687495at2759"/>
<dbReference type="FunFam" id="4.10.280.10:FF:000046">
    <property type="entry name" value="Transcription factor bHLH83"/>
    <property type="match status" value="1"/>
</dbReference>
<dbReference type="InterPro" id="IPR045843">
    <property type="entry name" value="IND-like"/>
</dbReference>
<evidence type="ECO:0000256" key="3">
    <source>
        <dbReference type="ARBA" id="ARBA00023015"/>
    </source>
</evidence>
<comment type="caution">
    <text evidence="9">The sequence shown here is derived from an EMBL/GenBank/DDBJ whole genome shotgun (WGS) entry which is preliminary data.</text>
</comment>
<keyword evidence="5" id="KW-0804">Transcription</keyword>
<comment type="subcellular location">
    <subcellularLocation>
        <location evidence="1">Nucleus</location>
    </subcellularLocation>
</comment>
<dbReference type="GO" id="GO:0003677">
    <property type="term" value="F:DNA binding"/>
    <property type="evidence" value="ECO:0007669"/>
    <property type="project" value="UniProtKB-KW"/>
</dbReference>
<dbReference type="Proteomes" id="UP000095767">
    <property type="component" value="Unassembled WGS sequence"/>
</dbReference>
<evidence type="ECO:0000256" key="5">
    <source>
        <dbReference type="ARBA" id="ARBA00023163"/>
    </source>
</evidence>
<evidence type="ECO:0000259" key="8">
    <source>
        <dbReference type="PROSITE" id="PS50888"/>
    </source>
</evidence>
<dbReference type="STRING" id="888268.A0A1E5UPT3"/>
<dbReference type="PROSITE" id="PS50888">
    <property type="entry name" value="BHLH"/>
    <property type="match status" value="1"/>
</dbReference>
<dbReference type="Pfam" id="PF00010">
    <property type="entry name" value="HLH"/>
    <property type="match status" value="1"/>
</dbReference>
<dbReference type="GO" id="GO:0005634">
    <property type="term" value="C:nucleus"/>
    <property type="evidence" value="ECO:0007669"/>
    <property type="project" value="UniProtKB-SubCell"/>
</dbReference>
<organism evidence="9 10">
    <name type="scientific">Dichanthelium oligosanthes</name>
    <dbReference type="NCBI Taxonomy" id="888268"/>
    <lineage>
        <taxon>Eukaryota</taxon>
        <taxon>Viridiplantae</taxon>
        <taxon>Streptophyta</taxon>
        <taxon>Embryophyta</taxon>
        <taxon>Tracheophyta</taxon>
        <taxon>Spermatophyta</taxon>
        <taxon>Magnoliopsida</taxon>
        <taxon>Liliopsida</taxon>
        <taxon>Poales</taxon>
        <taxon>Poaceae</taxon>
        <taxon>PACMAD clade</taxon>
        <taxon>Panicoideae</taxon>
        <taxon>Panicodae</taxon>
        <taxon>Paniceae</taxon>
        <taxon>Dichantheliinae</taxon>
        <taxon>Dichanthelium</taxon>
    </lineage>
</organism>
<sequence length="293" mass="31616">MALVRDPTPPLYYDGAFIDVNHTGVEYQKLHYPQQLLEECMIGSHPWDLELPMDGGLGSSSAFAQDGGFANMVGVSSSPSSSVVTFDGHGEEYCAAWMDMDDTDQLSYGLVTGHAAASSVASNCFGVDSGRKNVAPAAARQKRPRALAPPQGTQEEAVAAPKQCGGNRRAATKPNKVPAAPKDPQNLAAKNRRERITERLRVLQELVPNGGKVDTVTMLDKAITYVKFMQLQLKVLETDAFWPTPGGEAPKMSQVKEALDAILLSTAFSSQRDSQIELAATNASMEWTNRPCC</sequence>
<dbReference type="SUPFAM" id="SSF47459">
    <property type="entry name" value="HLH, helix-loop-helix DNA-binding domain"/>
    <property type="match status" value="1"/>
</dbReference>
<dbReference type="GO" id="GO:0046983">
    <property type="term" value="F:protein dimerization activity"/>
    <property type="evidence" value="ECO:0007669"/>
    <property type="project" value="InterPro"/>
</dbReference>
<keyword evidence="10" id="KW-1185">Reference proteome</keyword>
<dbReference type="PANTHER" id="PTHR45914:SF59">
    <property type="entry name" value="TRANSCRIPTION FACTOR BHLH83-LIKE"/>
    <property type="match status" value="1"/>
</dbReference>
<gene>
    <name evidence="9" type="ORF">BAE44_0024101</name>
</gene>
<name>A0A1E5UPT3_9POAL</name>
<keyword evidence="6" id="KW-0539">Nucleus</keyword>
<keyword evidence="4" id="KW-0238">DNA-binding</keyword>
<keyword evidence="3" id="KW-0805">Transcription regulation</keyword>
<evidence type="ECO:0000256" key="2">
    <source>
        <dbReference type="ARBA" id="ARBA00005510"/>
    </source>
</evidence>
<reference evidence="9 10" key="1">
    <citation type="submission" date="2016-09" db="EMBL/GenBank/DDBJ databases">
        <title>The draft genome of Dichanthelium oligosanthes: A C3 panicoid grass species.</title>
        <authorList>
            <person name="Studer A.J."/>
            <person name="Schnable J.C."/>
            <person name="Brutnell T.P."/>
        </authorList>
    </citation>
    <scope>NUCLEOTIDE SEQUENCE [LARGE SCALE GENOMIC DNA]</scope>
    <source>
        <strain evidence="10">cv. Kellogg 1175</strain>
        <tissue evidence="9">Leaf</tissue>
    </source>
</reference>